<evidence type="ECO:0000256" key="5">
    <source>
        <dbReference type="ARBA" id="ARBA00023002"/>
    </source>
</evidence>
<evidence type="ECO:0000313" key="11">
    <source>
        <dbReference type="Proteomes" id="UP000019423"/>
    </source>
</evidence>
<dbReference type="Pfam" id="PF00881">
    <property type="entry name" value="Nitroreductase"/>
    <property type="match status" value="1"/>
</dbReference>
<comment type="cofactor">
    <cofactor evidence="8">
        <name>FMN</name>
        <dbReference type="ChEBI" id="CHEBI:58210"/>
    </cofactor>
    <text evidence="8">Binds 1 FMN per subunit.</text>
</comment>
<feature type="domain" description="Nitroreductase" evidence="9">
    <location>
        <begin position="36"/>
        <end position="195"/>
    </location>
</feature>
<evidence type="ECO:0000256" key="3">
    <source>
        <dbReference type="ARBA" id="ARBA00022643"/>
    </source>
</evidence>
<dbReference type="Gene3D" id="3.40.109.10">
    <property type="entry name" value="NADH Oxidase"/>
    <property type="match status" value="1"/>
</dbReference>
<dbReference type="InterPro" id="IPR000415">
    <property type="entry name" value="Nitroreductase-like"/>
</dbReference>
<reference evidence="10 11" key="1">
    <citation type="submission" date="2014-01" db="EMBL/GenBank/DDBJ databases">
        <title>Complete genome sequence of ionizing-radiation resistance bacterium Hymenobacter swuensis DY53.</title>
        <authorList>
            <person name="Jung J.-H."/>
            <person name="Jeong S.-W."/>
            <person name="Joe M.-H."/>
            <person name="Cho y.-j."/>
            <person name="Kim M.-K."/>
            <person name="Lim S.-Y."/>
        </authorList>
    </citation>
    <scope>NUCLEOTIDE SEQUENCE [LARGE SCALE GENOMIC DNA]</scope>
    <source>
        <strain evidence="10 11">DY53</strain>
    </source>
</reference>
<evidence type="ECO:0000259" key="9">
    <source>
        <dbReference type="Pfam" id="PF00881"/>
    </source>
</evidence>
<evidence type="ECO:0000256" key="1">
    <source>
        <dbReference type="ARBA" id="ARBA00007118"/>
    </source>
</evidence>
<proteinExistence type="inferred from homology"/>
<feature type="binding site" evidence="8">
    <location>
        <position position="71"/>
    </location>
    <ligand>
        <name>FMN</name>
        <dbReference type="ChEBI" id="CHEBI:58210"/>
        <note>ligand shared between dimeric partners</note>
    </ligand>
</feature>
<evidence type="ECO:0000256" key="7">
    <source>
        <dbReference type="PIRNR" id="PIRNR000232"/>
    </source>
</evidence>
<name>W8EY47_9BACT</name>
<evidence type="ECO:0000313" key="10">
    <source>
        <dbReference type="EMBL" id="AHJ97473.1"/>
    </source>
</evidence>
<dbReference type="EMBL" id="CP007145">
    <property type="protein sequence ID" value="AHJ97473.1"/>
    <property type="molecule type" value="Genomic_DNA"/>
</dbReference>
<dbReference type="CDD" id="cd02135">
    <property type="entry name" value="YdjA-like"/>
    <property type="match status" value="1"/>
</dbReference>
<dbReference type="SUPFAM" id="SSF55469">
    <property type="entry name" value="FMN-dependent nitroreductase-like"/>
    <property type="match status" value="1"/>
</dbReference>
<protein>
    <recommendedName>
        <fullName evidence="7">Putative NAD(P)H nitroreductase</fullName>
        <ecNumber evidence="7">1.-.-.-</ecNumber>
    </recommendedName>
</protein>
<dbReference type="KEGG" id="hsw:Hsw_1878"/>
<dbReference type="InterPro" id="IPR026021">
    <property type="entry name" value="YdjA-like"/>
</dbReference>
<dbReference type="PIRSF" id="PIRSF000232">
    <property type="entry name" value="YdjA"/>
    <property type="match status" value="1"/>
</dbReference>
<feature type="binding site" description="in other chain" evidence="8">
    <location>
        <begin position="164"/>
        <end position="166"/>
    </location>
    <ligand>
        <name>FMN</name>
        <dbReference type="ChEBI" id="CHEBI:58210"/>
        <note>ligand shared between dimeric partners</note>
    </ligand>
</feature>
<keyword evidence="3 7" id="KW-0288">FMN</keyword>
<dbReference type="PATRIC" id="fig|1227739.3.peg.2099"/>
<dbReference type="InterPro" id="IPR029479">
    <property type="entry name" value="Nitroreductase"/>
</dbReference>
<dbReference type="InterPro" id="IPR052530">
    <property type="entry name" value="NAD(P)H_nitroreductase"/>
</dbReference>
<accession>W8EY47</accession>
<gene>
    <name evidence="10" type="ORF">Hsw_1878</name>
</gene>
<evidence type="ECO:0000256" key="4">
    <source>
        <dbReference type="ARBA" id="ARBA00022857"/>
    </source>
</evidence>
<dbReference type="GO" id="GO:0016491">
    <property type="term" value="F:oxidoreductase activity"/>
    <property type="evidence" value="ECO:0007669"/>
    <property type="project" value="UniProtKB-UniRule"/>
</dbReference>
<keyword evidence="4 7" id="KW-0521">NADP</keyword>
<keyword evidence="2 7" id="KW-0285">Flavoprotein</keyword>
<feature type="binding site" description="in other chain" evidence="8">
    <location>
        <begin position="39"/>
        <end position="41"/>
    </location>
    <ligand>
        <name>FMN</name>
        <dbReference type="ChEBI" id="CHEBI:58210"/>
        <note>ligand shared between dimeric partners</note>
    </ligand>
</feature>
<evidence type="ECO:0000256" key="8">
    <source>
        <dbReference type="PIRSR" id="PIRSR000232-1"/>
    </source>
</evidence>
<dbReference type="PANTHER" id="PTHR43821">
    <property type="entry name" value="NAD(P)H NITROREDUCTASE YDJA-RELATED"/>
    <property type="match status" value="1"/>
</dbReference>
<keyword evidence="6 7" id="KW-0520">NAD</keyword>
<dbReference type="eggNOG" id="COG0778">
    <property type="taxonomic scope" value="Bacteria"/>
</dbReference>
<dbReference type="Proteomes" id="UP000019423">
    <property type="component" value="Chromosome"/>
</dbReference>
<comment type="similarity">
    <text evidence="1 7">Belongs to the nitroreductase family.</text>
</comment>
<dbReference type="EC" id="1.-.-.-" evidence="7"/>
<keyword evidence="5 7" id="KW-0560">Oxidoreductase</keyword>
<evidence type="ECO:0000256" key="2">
    <source>
        <dbReference type="ARBA" id="ARBA00022630"/>
    </source>
</evidence>
<keyword evidence="11" id="KW-1185">Reference proteome</keyword>
<organism evidence="10 11">
    <name type="scientific">Hymenobacter swuensis DY53</name>
    <dbReference type="NCBI Taxonomy" id="1227739"/>
    <lineage>
        <taxon>Bacteria</taxon>
        <taxon>Pseudomonadati</taxon>
        <taxon>Bacteroidota</taxon>
        <taxon>Cytophagia</taxon>
        <taxon>Cytophagales</taxon>
        <taxon>Hymenobacteraceae</taxon>
        <taxon>Hymenobacter</taxon>
    </lineage>
</organism>
<dbReference type="AlphaFoldDB" id="W8EY47"/>
<dbReference type="HOGENOM" id="CLU_070764_5_1_10"/>
<dbReference type="PANTHER" id="PTHR43821:SF1">
    <property type="entry name" value="NAD(P)H NITROREDUCTASE YDJA-RELATED"/>
    <property type="match status" value="1"/>
</dbReference>
<sequence>MYFGGKHPPGIPAYFSMTHSAETTPAVDAGQITQLIRARRSMQPVQFEPGRVVPEALLRELLENAIWAPTHKRTEPWHFTIFGGEGRRRLADFQAELYRATAGEKFQEAKLEKMRNNPLLSSHIIAIGLRRNPEVPEVEEVAAVACAVQNLHLSAVAHGLAGFWSSGGVTYLPEANPFFGLGPDDRLLGFFYLGYPKPGATARSTRKPLAEKVTWVLE</sequence>
<dbReference type="STRING" id="1227739.Hsw_1878"/>
<evidence type="ECO:0000256" key="6">
    <source>
        <dbReference type="ARBA" id="ARBA00023027"/>
    </source>
</evidence>